<dbReference type="Pfam" id="PF07676">
    <property type="entry name" value="PD40"/>
    <property type="match status" value="4"/>
</dbReference>
<dbReference type="InterPro" id="IPR011659">
    <property type="entry name" value="WD40"/>
</dbReference>
<name>A0A3N1P8J1_9GAMM</name>
<keyword evidence="4" id="KW-1185">Reference proteome</keyword>
<evidence type="ECO:0000313" key="3">
    <source>
        <dbReference type="EMBL" id="ROQ21046.1"/>
    </source>
</evidence>
<gene>
    <name evidence="3" type="ORF">EDC38_1667</name>
</gene>
<dbReference type="Gene3D" id="2.120.10.30">
    <property type="entry name" value="TolB, C-terminal domain"/>
    <property type="match status" value="1"/>
</dbReference>
<evidence type="ECO:0000256" key="2">
    <source>
        <dbReference type="SAM" id="SignalP"/>
    </source>
</evidence>
<feature type="chain" id="PRO_5018065525" evidence="2">
    <location>
        <begin position="29"/>
        <end position="511"/>
    </location>
</feature>
<evidence type="ECO:0000313" key="4">
    <source>
        <dbReference type="Proteomes" id="UP000273643"/>
    </source>
</evidence>
<organism evidence="3 4">
    <name type="scientific">Marinimicrobium koreense</name>
    <dbReference type="NCBI Taxonomy" id="306545"/>
    <lineage>
        <taxon>Bacteria</taxon>
        <taxon>Pseudomonadati</taxon>
        <taxon>Pseudomonadota</taxon>
        <taxon>Gammaproteobacteria</taxon>
        <taxon>Cellvibrionales</taxon>
        <taxon>Cellvibrionaceae</taxon>
        <taxon>Marinimicrobium</taxon>
    </lineage>
</organism>
<dbReference type="InterPro" id="IPR011042">
    <property type="entry name" value="6-blade_b-propeller_TolB-like"/>
</dbReference>
<dbReference type="OrthoDB" id="9812921at2"/>
<dbReference type="EMBL" id="RJUK01000001">
    <property type="protein sequence ID" value="ROQ21046.1"/>
    <property type="molecule type" value="Genomic_DNA"/>
</dbReference>
<dbReference type="PANTHER" id="PTHR36842:SF1">
    <property type="entry name" value="PROTEIN TOLB"/>
    <property type="match status" value="1"/>
</dbReference>
<dbReference type="Proteomes" id="UP000273643">
    <property type="component" value="Unassembled WGS sequence"/>
</dbReference>
<accession>A0A3N1P8J1</accession>
<proteinExistence type="inferred from homology"/>
<protein>
    <submittedName>
        <fullName evidence="3">WD40 repeat protein</fullName>
    </submittedName>
</protein>
<keyword evidence="2" id="KW-0732">Signal</keyword>
<feature type="signal peptide" evidence="2">
    <location>
        <begin position="1"/>
        <end position="28"/>
    </location>
</feature>
<reference evidence="3 4" key="1">
    <citation type="submission" date="2018-11" db="EMBL/GenBank/DDBJ databases">
        <title>Genomic Encyclopedia of Type Strains, Phase IV (KMG-IV): sequencing the most valuable type-strain genomes for metagenomic binning, comparative biology and taxonomic classification.</title>
        <authorList>
            <person name="Goeker M."/>
        </authorList>
    </citation>
    <scope>NUCLEOTIDE SEQUENCE [LARGE SCALE GENOMIC DNA]</scope>
    <source>
        <strain evidence="3 4">DSM 16974</strain>
    </source>
</reference>
<sequence length="511" mass="57134">MRKTNGQSSLLPLTISAMLMFWSLNAAAEPVGQFEHHTDIGPVKHAGGLEYAPDSQNYVISGSGANMWSDQDELHYAWNQMEGDFIVRARVAFIGEGVDPHRKVGWHVREGLEPDSANVHATVHGDGLTSLQFRSAKGAQTEEYRLKVQGPEVIQLERRGDTFIMSAAKFGEPFQVTQVSHLDFSDEVYVGLALSAHDADEVESAQVSNVRIIRPAADDFVPYQDYIGSNLEVMDMETGNRRILHRSPVSLQAPNWTHDGQYLIYNSEGLLYRYDLETGQISELNTGFANQNNNDHVLSWSGKEIAISHHAESEDGRSTIYTLPLTGSDQPRQITQKGVGHSYLHGYSPDDKTLVFTGHRKDKYDIYTVDIATGEETQLTDTATLDDGPEYSPDGQHIYFNSNRTGTMQLWRMNADGSNQEQLTFDRYNDWFPHVSPDGKSLVFLSYHDDVDSADHPFYRHVYLRQMPIEGGEPTIIAYVYGGQGTINVPSWSPDGKRIGFISNTRLPGGQ</sequence>
<dbReference type="AlphaFoldDB" id="A0A3N1P8J1"/>
<dbReference type="SUPFAM" id="SSF82171">
    <property type="entry name" value="DPP6 N-terminal domain-like"/>
    <property type="match status" value="1"/>
</dbReference>
<evidence type="ECO:0000256" key="1">
    <source>
        <dbReference type="ARBA" id="ARBA00009820"/>
    </source>
</evidence>
<comment type="similarity">
    <text evidence="1">Belongs to the TolB family.</text>
</comment>
<dbReference type="PANTHER" id="PTHR36842">
    <property type="entry name" value="PROTEIN TOLB HOMOLOG"/>
    <property type="match status" value="1"/>
</dbReference>
<comment type="caution">
    <text evidence="3">The sequence shown here is derived from an EMBL/GenBank/DDBJ whole genome shotgun (WGS) entry which is preliminary data.</text>
</comment>